<dbReference type="PRINTS" id="PR00455">
    <property type="entry name" value="HTHTETR"/>
</dbReference>
<dbReference type="Gene3D" id="1.10.10.60">
    <property type="entry name" value="Homeodomain-like"/>
    <property type="match status" value="1"/>
</dbReference>
<gene>
    <name evidence="6" type="ORF">HEB94_001325</name>
</gene>
<dbReference type="GO" id="GO:0003700">
    <property type="term" value="F:DNA-binding transcription factor activity"/>
    <property type="evidence" value="ECO:0007669"/>
    <property type="project" value="TreeGrafter"/>
</dbReference>
<protein>
    <submittedName>
        <fullName evidence="6">AcrR family transcriptional regulator</fullName>
    </submittedName>
</protein>
<proteinExistence type="predicted"/>
<comment type="caution">
    <text evidence="6">The sequence shown here is derived from an EMBL/GenBank/DDBJ whole genome shotgun (WGS) entry which is preliminary data.</text>
</comment>
<dbReference type="AlphaFoldDB" id="A0A927MQQ9"/>
<dbReference type="Proteomes" id="UP000638648">
    <property type="component" value="Unassembled WGS sequence"/>
</dbReference>
<dbReference type="PROSITE" id="PS50977">
    <property type="entry name" value="HTH_TETR_2"/>
    <property type="match status" value="1"/>
</dbReference>
<dbReference type="GO" id="GO:0000976">
    <property type="term" value="F:transcription cis-regulatory region binding"/>
    <property type="evidence" value="ECO:0007669"/>
    <property type="project" value="TreeGrafter"/>
</dbReference>
<evidence type="ECO:0000256" key="4">
    <source>
        <dbReference type="PROSITE-ProRule" id="PRU00335"/>
    </source>
</evidence>
<accession>A0A927MQQ9</accession>
<keyword evidence="7" id="KW-1185">Reference proteome</keyword>
<organism evidence="6 7">
    <name type="scientific">Actinopolymorpha pittospori</name>
    <dbReference type="NCBI Taxonomy" id="648752"/>
    <lineage>
        <taxon>Bacteria</taxon>
        <taxon>Bacillati</taxon>
        <taxon>Actinomycetota</taxon>
        <taxon>Actinomycetes</taxon>
        <taxon>Propionibacteriales</taxon>
        <taxon>Actinopolymorphaceae</taxon>
        <taxon>Actinopolymorpha</taxon>
    </lineage>
</organism>
<evidence type="ECO:0000259" key="5">
    <source>
        <dbReference type="PROSITE" id="PS50977"/>
    </source>
</evidence>
<dbReference type="RefSeq" id="WP_192749006.1">
    <property type="nucleotide sequence ID" value="NZ_BAABJL010000169.1"/>
</dbReference>
<dbReference type="PANTHER" id="PTHR30055:SF234">
    <property type="entry name" value="HTH-TYPE TRANSCRIPTIONAL REGULATOR BETI"/>
    <property type="match status" value="1"/>
</dbReference>
<dbReference type="SUPFAM" id="SSF46689">
    <property type="entry name" value="Homeodomain-like"/>
    <property type="match status" value="1"/>
</dbReference>
<dbReference type="EMBL" id="JADBEM010000001">
    <property type="protein sequence ID" value="MBE1604477.1"/>
    <property type="molecule type" value="Genomic_DNA"/>
</dbReference>
<dbReference type="InterPro" id="IPR001647">
    <property type="entry name" value="HTH_TetR"/>
</dbReference>
<dbReference type="Pfam" id="PF00440">
    <property type="entry name" value="TetR_N"/>
    <property type="match status" value="1"/>
</dbReference>
<keyword evidence="2 4" id="KW-0238">DNA-binding</keyword>
<dbReference type="Gene3D" id="1.10.357.10">
    <property type="entry name" value="Tetracycline Repressor, domain 2"/>
    <property type="match status" value="1"/>
</dbReference>
<keyword evidence="3" id="KW-0804">Transcription</keyword>
<dbReference type="InterPro" id="IPR050109">
    <property type="entry name" value="HTH-type_TetR-like_transc_reg"/>
</dbReference>
<feature type="domain" description="HTH tetR-type" evidence="5">
    <location>
        <begin position="15"/>
        <end position="75"/>
    </location>
</feature>
<evidence type="ECO:0000256" key="3">
    <source>
        <dbReference type="ARBA" id="ARBA00023163"/>
    </source>
</evidence>
<sequence>MSSAQTEGLRARKKRAAREAIAATARRLFAERGFDTVTVAEVAAAADVSEKTVFNHFPTKEDLAFAGRENGLEQLVADITQRPAGASVLDVFRALTTSVIDNFVIPGNEDLLAVAKIIRNSRTLQERLTVGWESGAAAVTAAIAQTTGAAEDDLVPGIVARTLWWTHRSIFLHALHGLLAEEDRDQLVVRLRDAADRAYDQLASGLGNYGRRS</sequence>
<reference evidence="6" key="1">
    <citation type="submission" date="2020-10" db="EMBL/GenBank/DDBJ databases">
        <title>Sequencing the genomes of 1000 actinobacteria strains.</title>
        <authorList>
            <person name="Klenk H.-P."/>
        </authorList>
    </citation>
    <scope>NUCLEOTIDE SEQUENCE</scope>
    <source>
        <strain evidence="6">DSM 45354</strain>
    </source>
</reference>
<feature type="DNA-binding region" description="H-T-H motif" evidence="4">
    <location>
        <begin position="38"/>
        <end position="57"/>
    </location>
</feature>
<dbReference type="PANTHER" id="PTHR30055">
    <property type="entry name" value="HTH-TYPE TRANSCRIPTIONAL REGULATOR RUTR"/>
    <property type="match status" value="1"/>
</dbReference>
<name>A0A927MQQ9_9ACTN</name>
<evidence type="ECO:0000313" key="7">
    <source>
        <dbReference type="Proteomes" id="UP000638648"/>
    </source>
</evidence>
<keyword evidence="1" id="KW-0805">Transcription regulation</keyword>
<evidence type="ECO:0000313" key="6">
    <source>
        <dbReference type="EMBL" id="MBE1604477.1"/>
    </source>
</evidence>
<evidence type="ECO:0000256" key="1">
    <source>
        <dbReference type="ARBA" id="ARBA00023015"/>
    </source>
</evidence>
<dbReference type="InterPro" id="IPR009057">
    <property type="entry name" value="Homeodomain-like_sf"/>
</dbReference>
<evidence type="ECO:0000256" key="2">
    <source>
        <dbReference type="ARBA" id="ARBA00023125"/>
    </source>
</evidence>